<dbReference type="STRING" id="1123308.GCA_000380085_00425"/>
<evidence type="ECO:0000259" key="5">
    <source>
        <dbReference type="PROSITE" id="PS50995"/>
    </source>
</evidence>
<dbReference type="Pfam" id="PF12802">
    <property type="entry name" value="MarR_2"/>
    <property type="match status" value="1"/>
</dbReference>
<dbReference type="InterPro" id="IPR000835">
    <property type="entry name" value="HTH_MarR-typ"/>
</dbReference>
<dbReference type="Proteomes" id="UP000215185">
    <property type="component" value="Chromosome 1"/>
</dbReference>
<keyword evidence="7" id="KW-1185">Reference proteome</keyword>
<dbReference type="GO" id="GO:0003677">
    <property type="term" value="F:DNA binding"/>
    <property type="evidence" value="ECO:0007669"/>
    <property type="project" value="UniProtKB-KW"/>
</dbReference>
<dbReference type="PANTHER" id="PTHR42756:SF1">
    <property type="entry name" value="TRANSCRIPTIONAL REPRESSOR OF EMRAB OPERON"/>
    <property type="match status" value="1"/>
</dbReference>
<gene>
    <name evidence="6" type="primary">badR</name>
    <name evidence="6" type="ORF">SAMEA4412692_00094</name>
</gene>
<dbReference type="KEGG" id="smen:SAMEA4412692_0094"/>
<evidence type="ECO:0000256" key="3">
    <source>
        <dbReference type="ARBA" id="ARBA00023163"/>
    </source>
</evidence>
<dbReference type="PANTHER" id="PTHR42756">
    <property type="entry name" value="TRANSCRIPTIONAL REGULATOR, MARR"/>
    <property type="match status" value="1"/>
</dbReference>
<name>A0A239SN96_9STRE</name>
<dbReference type="SMART" id="SM00347">
    <property type="entry name" value="HTH_MARR"/>
    <property type="match status" value="1"/>
</dbReference>
<evidence type="ECO:0000256" key="1">
    <source>
        <dbReference type="ARBA" id="ARBA00023015"/>
    </source>
</evidence>
<evidence type="ECO:0000256" key="2">
    <source>
        <dbReference type="ARBA" id="ARBA00023125"/>
    </source>
</evidence>
<evidence type="ECO:0000313" key="6">
    <source>
        <dbReference type="EMBL" id="SNU86133.1"/>
    </source>
</evidence>
<dbReference type="Gene3D" id="1.10.10.10">
    <property type="entry name" value="Winged helix-like DNA-binding domain superfamily/Winged helix DNA-binding domain"/>
    <property type="match status" value="1"/>
</dbReference>
<protein>
    <submittedName>
        <fullName evidence="6">Transcriptional regulator, MarR family</fullName>
    </submittedName>
</protein>
<feature type="compositionally biased region" description="Basic and acidic residues" evidence="4">
    <location>
        <begin position="153"/>
        <end position="164"/>
    </location>
</feature>
<dbReference type="GO" id="GO:0003700">
    <property type="term" value="F:DNA-binding transcription factor activity"/>
    <property type="evidence" value="ECO:0007669"/>
    <property type="project" value="InterPro"/>
</dbReference>
<feature type="domain" description="HTH marR-type" evidence="5">
    <location>
        <begin position="1"/>
        <end position="138"/>
    </location>
</feature>
<dbReference type="PROSITE" id="PS50995">
    <property type="entry name" value="HTH_MARR_2"/>
    <property type="match status" value="1"/>
</dbReference>
<dbReference type="InterPro" id="IPR036390">
    <property type="entry name" value="WH_DNA-bd_sf"/>
</dbReference>
<dbReference type="AlphaFoldDB" id="A0A239SN96"/>
<proteinExistence type="predicted"/>
<keyword evidence="1" id="KW-0805">Transcription regulation</keyword>
<dbReference type="OrthoDB" id="384891at2"/>
<dbReference type="SUPFAM" id="SSF46785">
    <property type="entry name" value="Winged helix' DNA-binding domain"/>
    <property type="match status" value="1"/>
</dbReference>
<evidence type="ECO:0000313" key="7">
    <source>
        <dbReference type="Proteomes" id="UP000215185"/>
    </source>
</evidence>
<dbReference type="InterPro" id="IPR023187">
    <property type="entry name" value="Tscrpt_reg_MarR-type_CS"/>
</dbReference>
<reference evidence="6 7" key="1">
    <citation type="submission" date="2017-06" db="EMBL/GenBank/DDBJ databases">
        <authorList>
            <consortium name="Pathogen Informatics"/>
        </authorList>
    </citation>
    <scope>NUCLEOTIDE SEQUENCE [LARGE SCALE GENOMIC DNA]</scope>
    <source>
        <strain evidence="6 7">NCTC13788</strain>
    </source>
</reference>
<dbReference type="PROSITE" id="PS01117">
    <property type="entry name" value="HTH_MARR_1"/>
    <property type="match status" value="1"/>
</dbReference>
<accession>A0A239SN96</accession>
<organism evidence="6 7">
    <name type="scientific">Streptococcus merionis</name>
    <dbReference type="NCBI Taxonomy" id="400065"/>
    <lineage>
        <taxon>Bacteria</taxon>
        <taxon>Bacillati</taxon>
        <taxon>Bacillota</taxon>
        <taxon>Bacilli</taxon>
        <taxon>Lactobacillales</taxon>
        <taxon>Streptococcaceae</taxon>
        <taxon>Streptococcus</taxon>
    </lineage>
</organism>
<feature type="region of interest" description="Disordered" evidence="4">
    <location>
        <begin position="144"/>
        <end position="164"/>
    </location>
</feature>
<keyword evidence="3" id="KW-0804">Transcription</keyword>
<dbReference type="EMBL" id="LT906439">
    <property type="protein sequence ID" value="SNU86133.1"/>
    <property type="molecule type" value="Genomic_DNA"/>
</dbReference>
<dbReference type="RefSeq" id="WP_018372988.1">
    <property type="nucleotide sequence ID" value="NZ_LT906439.1"/>
</dbReference>
<sequence length="164" mass="18905">MNNPITELRQFANRLERFFDDYAKAYDVEGLGGPQGHVILYLTKHTGEDITIKVIEDELKISKSVTSNLIKRMEKNGFIKVMASQQDKRSKLLYLTEHGRAQAGKYEEFIDAVHVQMFKDIEMEHMRQAFKVFEQLRRNISEDCSAVGSSDDNVQKTQEEVTDA</sequence>
<dbReference type="eggNOG" id="COG1846">
    <property type="taxonomic scope" value="Bacteria"/>
</dbReference>
<keyword evidence="2" id="KW-0238">DNA-binding</keyword>
<evidence type="ECO:0000256" key="4">
    <source>
        <dbReference type="SAM" id="MobiDB-lite"/>
    </source>
</evidence>
<dbReference type="InterPro" id="IPR036388">
    <property type="entry name" value="WH-like_DNA-bd_sf"/>
</dbReference>